<dbReference type="Proteomes" id="UP000644749">
    <property type="component" value="Unassembled WGS sequence"/>
</dbReference>
<evidence type="ECO:0000259" key="1">
    <source>
        <dbReference type="PROSITE" id="PS51819"/>
    </source>
</evidence>
<dbReference type="PANTHER" id="PTHR36110">
    <property type="entry name" value="RING-CLEAVING DIOXYGENASE MHQE-RELATED"/>
    <property type="match status" value="1"/>
</dbReference>
<dbReference type="InterPro" id="IPR004360">
    <property type="entry name" value="Glyas_Fos-R_dOase_dom"/>
</dbReference>
<dbReference type="InterPro" id="IPR029058">
    <property type="entry name" value="AB_hydrolase_fold"/>
</dbReference>
<dbReference type="Gene3D" id="3.40.50.1820">
    <property type="entry name" value="alpha/beta hydrolase"/>
    <property type="match status" value="1"/>
</dbReference>
<dbReference type="InterPro" id="IPR052537">
    <property type="entry name" value="Extradiol_RC_dioxygenase"/>
</dbReference>
<dbReference type="Gene3D" id="3.10.180.10">
    <property type="entry name" value="2,3-Dihydroxybiphenyl 1,2-Dioxygenase, domain 1"/>
    <property type="match status" value="2"/>
</dbReference>
<dbReference type="InterPro" id="IPR029068">
    <property type="entry name" value="Glyas_Bleomycin-R_OHBP_Dase"/>
</dbReference>
<dbReference type="RefSeq" id="WP_191307816.1">
    <property type="nucleotide sequence ID" value="NZ_BNCL01000002.1"/>
</dbReference>
<dbReference type="Pfam" id="PF00903">
    <property type="entry name" value="Glyoxalase"/>
    <property type="match status" value="1"/>
</dbReference>
<dbReference type="EMBL" id="JAESHT010000001">
    <property type="protein sequence ID" value="MBL3672179.1"/>
    <property type="molecule type" value="Genomic_DNA"/>
</dbReference>
<feature type="domain" description="VOC" evidence="1">
    <location>
        <begin position="4"/>
        <end position="129"/>
    </location>
</feature>
<proteinExistence type="predicted"/>
<evidence type="ECO:0000313" key="3">
    <source>
        <dbReference type="Proteomes" id="UP000644749"/>
    </source>
</evidence>
<comment type="caution">
    <text evidence="2">The sequence shown here is derived from an EMBL/GenBank/DDBJ whole genome shotgun (WGS) entry which is preliminary data.</text>
</comment>
<organism evidence="2 3">
    <name type="scientific">Paracoccus aerius</name>
    <dbReference type="NCBI Taxonomy" id="1915382"/>
    <lineage>
        <taxon>Bacteria</taxon>
        <taxon>Pseudomonadati</taxon>
        <taxon>Pseudomonadota</taxon>
        <taxon>Alphaproteobacteria</taxon>
        <taxon>Rhodobacterales</taxon>
        <taxon>Paracoccaceae</taxon>
        <taxon>Paracoccus</taxon>
    </lineage>
</organism>
<accession>A0ABS1S0T4</accession>
<evidence type="ECO:0000313" key="2">
    <source>
        <dbReference type="EMBL" id="MBL3672179.1"/>
    </source>
</evidence>
<dbReference type="PANTHER" id="PTHR36110:SF2">
    <property type="entry name" value="RING-CLEAVING DIOXYGENASE MHQE-RELATED"/>
    <property type="match status" value="1"/>
</dbReference>
<dbReference type="InterPro" id="IPR037523">
    <property type="entry name" value="VOC_core"/>
</dbReference>
<dbReference type="SUPFAM" id="SSF54593">
    <property type="entry name" value="Glyoxalase/Bleomycin resistance protein/Dihydroxybiphenyl dioxygenase"/>
    <property type="match status" value="1"/>
</dbReference>
<protein>
    <submittedName>
        <fullName evidence="2">VOC family protein</fullName>
    </submittedName>
</protein>
<dbReference type="SUPFAM" id="SSF53474">
    <property type="entry name" value="alpha/beta-Hydrolases"/>
    <property type="match status" value="1"/>
</dbReference>
<keyword evidence="3" id="KW-1185">Reference proteome</keyword>
<sequence length="507" mass="54670">MTSGIHHVTAITRDVQANVDFWMGFLGLSLVKQTAGFEDAEQLHLFYGDPQGSPGSLVSFLVWQDGAPGRVGHGRVAEIALAVPRARIGDWLTRAMQRGLRVEGPVREWAEPVLRLKDPDGIIVKLVGTDAPDTGWPAAPARLRAVTIWSAVPEQTAAFLVPFGYRHGGTEGGLTRLVSDTDAVDIRDASGFVPGIPGTGVIDHVALRLPDLAALQDHHQSLARRNAGDVTVHDRTYFASLYVREPGDTLIELATDGPGMAIDEPADALGRVLMFPPHVAETGDLPLLLPQFARPGEERTVMRDLPFVHRLRQPDKPDGQTMLLLHGTGGNEADLMPLAHRIAPHATLLGLRGRSTEEGVARFFRRTSMTSFDQDDIRAEAGAFAAFWQGAVAAYGLEPARITVMGYSNGANFAAAVMGLHPGLIRRAILMRPMAVLEDLPAPDLSGLSVLTLTGARDPYGPHAPRLNDWLARQGADLDARVVQAGHDLTADDLAAAIDWMKERTNG</sequence>
<reference evidence="2 3" key="1">
    <citation type="submission" date="2021-01" db="EMBL/GenBank/DDBJ databases">
        <title>011410 draft genome.</title>
        <authorList>
            <person name="Lang L."/>
        </authorList>
    </citation>
    <scope>NUCLEOTIDE SEQUENCE [LARGE SCALE GENOMIC DNA]</scope>
    <source>
        <strain evidence="2 3">KCTC 42845</strain>
    </source>
</reference>
<feature type="domain" description="VOC" evidence="1">
    <location>
        <begin position="142"/>
        <end position="256"/>
    </location>
</feature>
<dbReference type="PROSITE" id="PS51819">
    <property type="entry name" value="VOC"/>
    <property type="match status" value="2"/>
</dbReference>
<name>A0ABS1S0T4_9RHOB</name>
<gene>
    <name evidence="2" type="ORF">JL111_01655</name>
</gene>